<evidence type="ECO:0000313" key="6">
    <source>
        <dbReference type="EMBL" id="NDW06013.1"/>
    </source>
</evidence>
<sequence>MDLRRFGVIGAGIMGCGVAQAIARAGSPVELIDLDDDRLQAAQRTLRSNIRQQKFFDRSAPPVDDQLALIRMTTCYDGLAEVDFVVENVTEEWDAKAGVYARLDAVCKPECVYAANTSAISITRIGAATKRRDRVVGMHFMNPVAMKPTVEVIRGHHTSARTLDAAAAFLKSIGKAGVVVEDMPGFVSNRVLMLTINEAVFLVQDGVAAAAEVDRIFRECFGHPMGPLETADLIGIDTILKSLERLYEAYWDTKFRPAPLLRKMVDAGLHGRKSGAGFHSYAS</sequence>
<dbReference type="PANTHER" id="PTHR48075">
    <property type="entry name" value="3-HYDROXYACYL-COA DEHYDROGENASE FAMILY PROTEIN"/>
    <property type="match status" value="1"/>
</dbReference>
<evidence type="ECO:0000256" key="1">
    <source>
        <dbReference type="ARBA" id="ARBA00023002"/>
    </source>
</evidence>
<dbReference type="InterPro" id="IPR022694">
    <property type="entry name" value="3-OHacyl-CoA_DH"/>
</dbReference>
<feature type="domain" description="3-hydroxyacyl-CoA dehydrogenase NAD binding" evidence="5">
    <location>
        <begin position="7"/>
        <end position="182"/>
    </location>
</feature>
<evidence type="ECO:0000259" key="4">
    <source>
        <dbReference type="Pfam" id="PF00725"/>
    </source>
</evidence>
<dbReference type="FunFam" id="3.40.50.720:FF:000009">
    <property type="entry name" value="Fatty oxidation complex, alpha subunit"/>
    <property type="match status" value="1"/>
</dbReference>
<keyword evidence="1" id="KW-0560">Oxidoreductase</keyword>
<dbReference type="Gene3D" id="3.40.50.720">
    <property type="entry name" value="NAD(P)-binding Rossmann-like Domain"/>
    <property type="match status" value="1"/>
</dbReference>
<dbReference type="SUPFAM" id="SSF48179">
    <property type="entry name" value="6-phosphogluconate dehydrogenase C-terminal domain-like"/>
    <property type="match status" value="1"/>
</dbReference>
<feature type="binding site" evidence="3">
    <location>
        <position position="33"/>
    </location>
    <ligand>
        <name>NAD(+)</name>
        <dbReference type="ChEBI" id="CHEBI:57540"/>
    </ligand>
</feature>
<dbReference type="Proteomes" id="UP000469011">
    <property type="component" value="Unassembled WGS sequence"/>
</dbReference>
<dbReference type="Gene3D" id="1.10.1040.10">
    <property type="entry name" value="N-(1-d-carboxylethyl)-l-norvaline Dehydrogenase, domain 2"/>
    <property type="match status" value="1"/>
</dbReference>
<proteinExistence type="predicted"/>
<keyword evidence="3" id="KW-0520">NAD</keyword>
<reference evidence="6 7" key="1">
    <citation type="submission" date="2020-01" db="EMBL/GenBank/DDBJ databases">
        <title>Jiella pacifica sp. nov.</title>
        <authorList>
            <person name="Xue Z."/>
            <person name="Zhu S."/>
            <person name="Chen J."/>
            <person name="Yang J."/>
        </authorList>
    </citation>
    <scope>NUCLEOTIDE SEQUENCE [LARGE SCALE GENOMIC DNA]</scope>
    <source>
        <strain evidence="6 7">40Bstr34</strain>
    </source>
</reference>
<dbReference type="PANTHER" id="PTHR48075:SF5">
    <property type="entry name" value="3-HYDROXYBUTYRYL-COA DEHYDROGENASE"/>
    <property type="match status" value="1"/>
</dbReference>
<evidence type="ECO:0000259" key="5">
    <source>
        <dbReference type="Pfam" id="PF02737"/>
    </source>
</evidence>
<feature type="domain" description="3-hydroxyacyl-CoA dehydrogenase C-terminal" evidence="4">
    <location>
        <begin position="185"/>
        <end position="281"/>
    </location>
</feature>
<feature type="binding site" evidence="3">
    <location>
        <position position="91"/>
    </location>
    <ligand>
        <name>NAD(+)</name>
        <dbReference type="ChEBI" id="CHEBI:57540"/>
    </ligand>
</feature>
<dbReference type="InterPro" id="IPR013328">
    <property type="entry name" value="6PGD_dom2"/>
</dbReference>
<feature type="binding site" evidence="3">
    <location>
        <position position="118"/>
    </location>
    <ligand>
        <name>NAD(+)</name>
        <dbReference type="ChEBI" id="CHEBI:57540"/>
    </ligand>
</feature>
<feature type="site" description="Important for catalytic activity" evidence="2">
    <location>
        <position position="139"/>
    </location>
</feature>
<feature type="binding site" evidence="3">
    <location>
        <begin position="10"/>
        <end position="15"/>
    </location>
    <ligand>
        <name>NAD(+)</name>
        <dbReference type="ChEBI" id="CHEBI:57540"/>
    </ligand>
</feature>
<evidence type="ECO:0000313" key="7">
    <source>
        <dbReference type="Proteomes" id="UP000469011"/>
    </source>
</evidence>
<comment type="caution">
    <text evidence="6">The sequence shown here is derived from an EMBL/GenBank/DDBJ whole genome shotgun (WGS) entry which is preliminary data.</text>
</comment>
<feature type="binding site" evidence="3">
    <location>
        <position position="142"/>
    </location>
    <ligand>
        <name>NAD(+)</name>
        <dbReference type="ChEBI" id="CHEBI:57540"/>
    </ligand>
</feature>
<feature type="binding site" evidence="3">
    <location>
        <position position="273"/>
    </location>
    <ligand>
        <name>NAD(+)</name>
        <dbReference type="ChEBI" id="CHEBI:57540"/>
    </ligand>
</feature>
<dbReference type="InterPro" id="IPR006108">
    <property type="entry name" value="3HC_DH_C"/>
</dbReference>
<dbReference type="GO" id="GO:0016616">
    <property type="term" value="F:oxidoreductase activity, acting on the CH-OH group of donors, NAD or NADP as acceptor"/>
    <property type="evidence" value="ECO:0007669"/>
    <property type="project" value="InterPro"/>
</dbReference>
<gene>
    <name evidence="6" type="ORF">GTK09_16450</name>
</gene>
<evidence type="ECO:0000256" key="2">
    <source>
        <dbReference type="PIRSR" id="PIRSR000105-1"/>
    </source>
</evidence>
<dbReference type="SUPFAM" id="SSF51735">
    <property type="entry name" value="NAD(P)-binding Rossmann-fold domains"/>
    <property type="match status" value="1"/>
</dbReference>
<accession>A0A6N9T3Q8</accession>
<dbReference type="Pfam" id="PF02737">
    <property type="entry name" value="3HCDH_N"/>
    <property type="match status" value="1"/>
</dbReference>
<dbReference type="AlphaFoldDB" id="A0A6N9T3Q8"/>
<dbReference type="InterPro" id="IPR036291">
    <property type="entry name" value="NAD(P)-bd_dom_sf"/>
</dbReference>
<dbReference type="EMBL" id="JAAAMG010000013">
    <property type="protein sequence ID" value="NDW06013.1"/>
    <property type="molecule type" value="Genomic_DNA"/>
</dbReference>
<organism evidence="6 7">
    <name type="scientific">Jiella pacifica</name>
    <dbReference type="NCBI Taxonomy" id="2696469"/>
    <lineage>
        <taxon>Bacteria</taxon>
        <taxon>Pseudomonadati</taxon>
        <taxon>Pseudomonadota</taxon>
        <taxon>Alphaproteobacteria</taxon>
        <taxon>Hyphomicrobiales</taxon>
        <taxon>Aurantimonadaceae</taxon>
        <taxon>Jiella</taxon>
    </lineage>
</organism>
<dbReference type="PIRSF" id="PIRSF000105">
    <property type="entry name" value="HCDH"/>
    <property type="match status" value="1"/>
</dbReference>
<feature type="binding site" evidence="3">
    <location>
        <position position="96"/>
    </location>
    <ligand>
        <name>NAD(+)</name>
        <dbReference type="ChEBI" id="CHEBI:57540"/>
    </ligand>
</feature>
<dbReference type="GO" id="GO:0006631">
    <property type="term" value="P:fatty acid metabolic process"/>
    <property type="evidence" value="ECO:0007669"/>
    <property type="project" value="InterPro"/>
</dbReference>
<keyword evidence="7" id="KW-1185">Reference proteome</keyword>
<name>A0A6N9T3Q8_9HYPH</name>
<dbReference type="Pfam" id="PF00725">
    <property type="entry name" value="3HCDH"/>
    <property type="match status" value="1"/>
</dbReference>
<dbReference type="InterPro" id="IPR006176">
    <property type="entry name" value="3-OHacyl-CoA_DH_NAD-bd"/>
</dbReference>
<protein>
    <submittedName>
        <fullName evidence="6">3-hydroxybutyryl-CoA dehydrogenase</fullName>
    </submittedName>
</protein>
<dbReference type="PROSITE" id="PS51257">
    <property type="entry name" value="PROKAR_LIPOPROTEIN"/>
    <property type="match status" value="1"/>
</dbReference>
<dbReference type="GO" id="GO:0070403">
    <property type="term" value="F:NAD+ binding"/>
    <property type="evidence" value="ECO:0007669"/>
    <property type="project" value="InterPro"/>
</dbReference>
<evidence type="ECO:0000256" key="3">
    <source>
        <dbReference type="PIRSR" id="PIRSR000105-2"/>
    </source>
</evidence>
<dbReference type="InterPro" id="IPR008927">
    <property type="entry name" value="6-PGluconate_DH-like_C_sf"/>
</dbReference>